<dbReference type="SUPFAM" id="SSF52047">
    <property type="entry name" value="RNI-like"/>
    <property type="match status" value="1"/>
</dbReference>
<dbReference type="AlphaFoldDB" id="A0A8H7CDB6"/>
<evidence type="ECO:0000313" key="1">
    <source>
        <dbReference type="EMBL" id="KAF7333025.1"/>
    </source>
</evidence>
<protein>
    <recommendedName>
        <fullName evidence="3">F-box domain-containing protein</fullName>
    </recommendedName>
</protein>
<evidence type="ECO:0008006" key="3">
    <source>
        <dbReference type="Google" id="ProtNLM"/>
    </source>
</evidence>
<comment type="caution">
    <text evidence="1">The sequence shown here is derived from an EMBL/GenBank/DDBJ whole genome shotgun (WGS) entry which is preliminary data.</text>
</comment>
<accession>A0A8H7CDB6</accession>
<keyword evidence="2" id="KW-1185">Reference proteome</keyword>
<gene>
    <name evidence="1" type="ORF">MVEN_02408800</name>
</gene>
<dbReference type="OrthoDB" id="3145912at2759"/>
<organism evidence="1 2">
    <name type="scientific">Mycena venus</name>
    <dbReference type="NCBI Taxonomy" id="2733690"/>
    <lineage>
        <taxon>Eukaryota</taxon>
        <taxon>Fungi</taxon>
        <taxon>Dikarya</taxon>
        <taxon>Basidiomycota</taxon>
        <taxon>Agaricomycotina</taxon>
        <taxon>Agaricomycetes</taxon>
        <taxon>Agaricomycetidae</taxon>
        <taxon>Agaricales</taxon>
        <taxon>Marasmiineae</taxon>
        <taxon>Mycenaceae</taxon>
        <taxon>Mycena</taxon>
    </lineage>
</organism>
<name>A0A8H7CDB6_9AGAR</name>
<proteinExistence type="predicted"/>
<dbReference type="Proteomes" id="UP000620124">
    <property type="component" value="Unassembled WGS sequence"/>
</dbReference>
<dbReference type="EMBL" id="JACAZI010000031">
    <property type="protein sequence ID" value="KAF7333025.1"/>
    <property type="molecule type" value="Genomic_DNA"/>
</dbReference>
<sequence length="297" mass="33922">MPLDALGPIFPLDLEREIFEVLAHSHLPSIPKLVLVARRVQLWMEPLLYRNLSVVQDDFRVDFPNSIRIPIKNCLEVGYSRPSFLRDHVHHLAFTNLPSDAIARILSRCTGVVRLGMFQTEPHPTYLPSISCMSLHYLSVDINRLFHGVGGAADFDHPAFAALTHLDLFAIPFTDDWVTGLCRLPRLTHLSFNIDETSARDVDAFLFRRILVGCKSLEALILIFVDEDERVEFGGRYRYFCNDLRSVTAVVEDFLEDWERGATGGEDYWVRADQFIQKRRIGDVKGSIYSIPHSPLL</sequence>
<reference evidence="1" key="1">
    <citation type="submission" date="2020-05" db="EMBL/GenBank/DDBJ databases">
        <title>Mycena genomes resolve the evolution of fungal bioluminescence.</title>
        <authorList>
            <person name="Tsai I.J."/>
        </authorList>
    </citation>
    <scope>NUCLEOTIDE SEQUENCE</scope>
    <source>
        <strain evidence="1">CCC161011</strain>
    </source>
</reference>
<evidence type="ECO:0000313" key="2">
    <source>
        <dbReference type="Proteomes" id="UP000620124"/>
    </source>
</evidence>